<name>B7K2W9_RIPO1</name>
<dbReference type="AlphaFoldDB" id="B7K2W9"/>
<accession>B7K2W9</accession>
<evidence type="ECO:0000256" key="3">
    <source>
        <dbReference type="ARBA" id="ARBA00022840"/>
    </source>
</evidence>
<dbReference type="GO" id="GO:0005524">
    <property type="term" value="F:ATP binding"/>
    <property type="evidence" value="ECO:0007669"/>
    <property type="project" value="UniProtKB-KW"/>
</dbReference>
<keyword evidence="7" id="KW-1185">Reference proteome</keyword>
<comment type="catalytic activity">
    <reaction evidence="5">
        <text>(6S)-5-formyl-5,6,7,8-tetrahydrofolate + ATP = (6R)-5,10-methenyltetrahydrofolate + ADP + phosphate</text>
        <dbReference type="Rhea" id="RHEA:10488"/>
        <dbReference type="ChEBI" id="CHEBI:30616"/>
        <dbReference type="ChEBI" id="CHEBI:43474"/>
        <dbReference type="ChEBI" id="CHEBI:57455"/>
        <dbReference type="ChEBI" id="CHEBI:57457"/>
        <dbReference type="ChEBI" id="CHEBI:456216"/>
        <dbReference type="EC" id="6.3.3.2"/>
    </reaction>
</comment>
<protein>
    <recommendedName>
        <fullName evidence="5">5-formyltetrahydrofolate cyclo-ligase</fullName>
        <ecNumber evidence="5">6.3.3.2</ecNumber>
    </recommendedName>
</protein>
<dbReference type="STRING" id="41431.PCC8801_3715"/>
<gene>
    <name evidence="6" type="ordered locus">PCC8801_3715</name>
</gene>
<dbReference type="Pfam" id="PF01812">
    <property type="entry name" value="5-FTHF_cyc-lig"/>
    <property type="match status" value="1"/>
</dbReference>
<evidence type="ECO:0000256" key="5">
    <source>
        <dbReference type="RuleBase" id="RU361279"/>
    </source>
</evidence>
<dbReference type="SUPFAM" id="SSF100950">
    <property type="entry name" value="NagB/RpiA/CoA transferase-like"/>
    <property type="match status" value="1"/>
</dbReference>
<dbReference type="GO" id="GO:0009396">
    <property type="term" value="P:folic acid-containing compound biosynthetic process"/>
    <property type="evidence" value="ECO:0007669"/>
    <property type="project" value="TreeGrafter"/>
</dbReference>
<dbReference type="GO" id="GO:0046872">
    <property type="term" value="F:metal ion binding"/>
    <property type="evidence" value="ECO:0007669"/>
    <property type="project" value="UniProtKB-KW"/>
</dbReference>
<comment type="similarity">
    <text evidence="1 5">Belongs to the 5-formyltetrahydrofolate cyclo-ligase family.</text>
</comment>
<dbReference type="OrthoDB" id="9801938at2"/>
<organism evidence="6 7">
    <name type="scientific">Rippkaea orientalis (strain PCC 8801 / RF-1)</name>
    <name type="common">Cyanothece sp. (strain PCC 8801)</name>
    <dbReference type="NCBI Taxonomy" id="41431"/>
    <lineage>
        <taxon>Bacteria</taxon>
        <taxon>Bacillati</taxon>
        <taxon>Cyanobacteriota</taxon>
        <taxon>Cyanophyceae</taxon>
        <taxon>Oscillatoriophycideae</taxon>
        <taxon>Chroococcales</taxon>
        <taxon>Aphanothecaceae</taxon>
        <taxon>Rippkaea</taxon>
        <taxon>Rippkaea orientalis</taxon>
    </lineage>
</organism>
<keyword evidence="2 4" id="KW-0547">Nucleotide-binding</keyword>
<dbReference type="InterPro" id="IPR002698">
    <property type="entry name" value="FTHF_cligase"/>
</dbReference>
<feature type="binding site" evidence="4">
    <location>
        <begin position="8"/>
        <end position="12"/>
    </location>
    <ligand>
        <name>ATP</name>
        <dbReference type="ChEBI" id="CHEBI:30616"/>
    </ligand>
</feature>
<reference evidence="7" key="1">
    <citation type="journal article" date="2011" name="MBio">
        <title>Novel metabolic attributes of the genus Cyanothece, comprising a group of unicellular nitrogen-fixing Cyanobacteria.</title>
        <authorList>
            <person name="Bandyopadhyay A."/>
            <person name="Elvitigala T."/>
            <person name="Welsh E."/>
            <person name="Stockel J."/>
            <person name="Liberton M."/>
            <person name="Min H."/>
            <person name="Sherman L.A."/>
            <person name="Pakrasi H.B."/>
        </authorList>
    </citation>
    <scope>NUCLEOTIDE SEQUENCE [LARGE SCALE GENOMIC DNA]</scope>
    <source>
        <strain evidence="7">PCC 8801</strain>
    </source>
</reference>
<dbReference type="InterPro" id="IPR024185">
    <property type="entry name" value="FTHF_cligase-like_sf"/>
</dbReference>
<evidence type="ECO:0000313" key="7">
    <source>
        <dbReference type="Proteomes" id="UP000008204"/>
    </source>
</evidence>
<evidence type="ECO:0000256" key="4">
    <source>
        <dbReference type="PIRSR" id="PIRSR006806-1"/>
    </source>
</evidence>
<dbReference type="PIRSF" id="PIRSF006806">
    <property type="entry name" value="FTHF_cligase"/>
    <property type="match status" value="1"/>
</dbReference>
<evidence type="ECO:0000313" key="6">
    <source>
        <dbReference type="EMBL" id="ACK67670.1"/>
    </source>
</evidence>
<keyword evidence="5" id="KW-0460">Magnesium</keyword>
<dbReference type="EMBL" id="CP001287">
    <property type="protein sequence ID" value="ACK67670.1"/>
    <property type="molecule type" value="Genomic_DNA"/>
</dbReference>
<dbReference type="PANTHER" id="PTHR23407:SF1">
    <property type="entry name" value="5-FORMYLTETRAHYDROFOLATE CYCLO-LIGASE"/>
    <property type="match status" value="1"/>
</dbReference>
<evidence type="ECO:0000256" key="1">
    <source>
        <dbReference type="ARBA" id="ARBA00010638"/>
    </source>
</evidence>
<dbReference type="Proteomes" id="UP000008204">
    <property type="component" value="Chromosome"/>
</dbReference>
<dbReference type="EC" id="6.3.3.2" evidence="5"/>
<keyword evidence="6" id="KW-0436">Ligase</keyword>
<dbReference type="KEGG" id="cyp:PCC8801_3715"/>
<feature type="binding site" evidence="4">
    <location>
        <begin position="131"/>
        <end position="139"/>
    </location>
    <ligand>
        <name>ATP</name>
        <dbReference type="ChEBI" id="CHEBI:30616"/>
    </ligand>
</feature>
<feature type="binding site" evidence="4">
    <location>
        <position position="59"/>
    </location>
    <ligand>
        <name>substrate</name>
    </ligand>
</feature>
<comment type="cofactor">
    <cofactor evidence="5">
        <name>Mg(2+)</name>
        <dbReference type="ChEBI" id="CHEBI:18420"/>
    </cofactor>
</comment>
<proteinExistence type="inferred from homology"/>
<dbReference type="InterPro" id="IPR037171">
    <property type="entry name" value="NagB/RpiA_transferase-like"/>
</dbReference>
<dbReference type="HOGENOM" id="CLU_066245_1_1_3"/>
<dbReference type="GO" id="GO:0035999">
    <property type="term" value="P:tetrahydrofolate interconversion"/>
    <property type="evidence" value="ECO:0007669"/>
    <property type="project" value="TreeGrafter"/>
</dbReference>
<keyword evidence="5" id="KW-0479">Metal-binding</keyword>
<evidence type="ECO:0000256" key="2">
    <source>
        <dbReference type="ARBA" id="ARBA00022741"/>
    </source>
</evidence>
<dbReference type="Gene3D" id="3.40.50.10420">
    <property type="entry name" value="NagB/RpiA/CoA transferase-like"/>
    <property type="match status" value="1"/>
</dbReference>
<dbReference type="PANTHER" id="PTHR23407">
    <property type="entry name" value="ATPASE INHIBITOR/5-FORMYLTETRAHYDROFOLATE CYCLO-LIGASE"/>
    <property type="match status" value="1"/>
</dbReference>
<dbReference type="NCBIfam" id="TIGR02727">
    <property type="entry name" value="MTHFS_bact"/>
    <property type="match status" value="1"/>
</dbReference>
<keyword evidence="3 4" id="KW-0067">ATP-binding</keyword>
<dbReference type="eggNOG" id="COG0212">
    <property type="taxonomic scope" value="Bacteria"/>
</dbReference>
<dbReference type="GO" id="GO:0030272">
    <property type="term" value="F:5-formyltetrahydrofolate cyclo-ligase activity"/>
    <property type="evidence" value="ECO:0007669"/>
    <property type="project" value="UniProtKB-EC"/>
</dbReference>
<sequence length="189" mass="21797">MNWSSLSKKQLRRQLLNHRQSLDEKTWLEKSVNICENLESFPLFQQAQTILAYFPIRQEPNLTSLFIKGRSWGFSRCVDQSLMWHRWNPGEGLNLGNYGILEPYGDTPLLNPCEVDLILVPCVACDNQGYRLGYGGGFYDRLLSEPQWQKIPTVGIIFDFAFLTELPVDPWDQKLTAICTENLVHTCIN</sequence>
<dbReference type="RefSeq" id="WP_012596928.1">
    <property type="nucleotide sequence ID" value="NC_011726.1"/>
</dbReference>